<evidence type="ECO:0000313" key="3">
    <source>
        <dbReference type="EMBL" id="GBN02540.1"/>
    </source>
</evidence>
<dbReference type="InterPro" id="IPR043502">
    <property type="entry name" value="DNA/RNA_pol_sf"/>
</dbReference>
<dbReference type="InterPro" id="IPR052560">
    <property type="entry name" value="RdDP_mobile_element"/>
</dbReference>
<dbReference type="GO" id="GO:0004523">
    <property type="term" value="F:RNA-DNA hybrid ribonuclease activity"/>
    <property type="evidence" value="ECO:0007669"/>
    <property type="project" value="InterPro"/>
</dbReference>
<dbReference type="SUPFAM" id="SSF53098">
    <property type="entry name" value="Ribonuclease H-like"/>
    <property type="match status" value="1"/>
</dbReference>
<dbReference type="GO" id="GO:0042575">
    <property type="term" value="C:DNA polymerase complex"/>
    <property type="evidence" value="ECO:0007669"/>
    <property type="project" value="UniProtKB-ARBA"/>
</dbReference>
<reference evidence="3 4" key="1">
    <citation type="journal article" date="2019" name="Sci. Rep.">
        <title>Orb-weaving spider Araneus ventricosus genome elucidates the spidroin gene catalogue.</title>
        <authorList>
            <person name="Kono N."/>
            <person name="Nakamura H."/>
            <person name="Ohtoshi R."/>
            <person name="Moran D.A.P."/>
            <person name="Shinohara A."/>
            <person name="Yoshida Y."/>
            <person name="Fujiwara M."/>
            <person name="Mori M."/>
            <person name="Tomita M."/>
            <person name="Arakawa K."/>
        </authorList>
    </citation>
    <scope>NUCLEOTIDE SEQUENCE [LARGE SCALE GENOMIC DNA]</scope>
</reference>
<dbReference type="InterPro" id="IPR036691">
    <property type="entry name" value="Endo/exonu/phosph_ase_sf"/>
</dbReference>
<dbReference type="PANTHER" id="PTHR36688:SF2">
    <property type="entry name" value="ENDONUCLEASE_EXONUCLEASE_PHOSPHATASE DOMAIN-CONTAINING PROTEIN"/>
    <property type="match status" value="1"/>
</dbReference>
<dbReference type="InterPro" id="IPR002156">
    <property type="entry name" value="RNaseH_domain"/>
</dbReference>
<feature type="non-terminal residue" evidence="3">
    <location>
        <position position="1"/>
    </location>
</feature>
<dbReference type="PROSITE" id="PS50878">
    <property type="entry name" value="RT_POL"/>
    <property type="match status" value="1"/>
</dbReference>
<organism evidence="3 4">
    <name type="scientific">Araneus ventricosus</name>
    <name type="common">Orbweaver spider</name>
    <name type="synonym">Epeira ventricosa</name>
    <dbReference type="NCBI Taxonomy" id="182803"/>
    <lineage>
        <taxon>Eukaryota</taxon>
        <taxon>Metazoa</taxon>
        <taxon>Ecdysozoa</taxon>
        <taxon>Arthropoda</taxon>
        <taxon>Chelicerata</taxon>
        <taxon>Arachnida</taxon>
        <taxon>Araneae</taxon>
        <taxon>Araneomorphae</taxon>
        <taxon>Entelegynae</taxon>
        <taxon>Araneoidea</taxon>
        <taxon>Araneidae</taxon>
        <taxon>Araneus</taxon>
    </lineage>
</organism>
<dbReference type="CDD" id="cd01650">
    <property type="entry name" value="RT_nLTR_like"/>
    <property type="match status" value="1"/>
</dbReference>
<gene>
    <name evidence="3" type="primary">pol_3434</name>
    <name evidence="3" type="ORF">AVEN_89508_1</name>
</gene>
<dbReference type="SUPFAM" id="SSF56672">
    <property type="entry name" value="DNA/RNA polymerases"/>
    <property type="match status" value="1"/>
</dbReference>
<dbReference type="Pfam" id="PF14529">
    <property type="entry name" value="Exo_endo_phos_2"/>
    <property type="match status" value="2"/>
</dbReference>
<dbReference type="Pfam" id="PF00078">
    <property type="entry name" value="RVT_1"/>
    <property type="match status" value="1"/>
</dbReference>
<evidence type="ECO:0000259" key="1">
    <source>
        <dbReference type="PROSITE" id="PS50878"/>
    </source>
</evidence>
<keyword evidence="3" id="KW-0695">RNA-directed DNA polymerase</keyword>
<dbReference type="Gene3D" id="3.30.420.10">
    <property type="entry name" value="Ribonuclease H-like superfamily/Ribonuclease H"/>
    <property type="match status" value="1"/>
</dbReference>
<keyword evidence="4" id="KW-1185">Reference proteome</keyword>
<dbReference type="GO" id="GO:0003964">
    <property type="term" value="F:RNA-directed DNA polymerase activity"/>
    <property type="evidence" value="ECO:0007669"/>
    <property type="project" value="UniProtKB-KW"/>
</dbReference>
<dbReference type="InterPro" id="IPR036397">
    <property type="entry name" value="RNaseH_sf"/>
</dbReference>
<feature type="domain" description="Reverse transcriptase" evidence="1">
    <location>
        <begin position="422"/>
        <end position="680"/>
    </location>
</feature>
<evidence type="ECO:0000313" key="4">
    <source>
        <dbReference type="Proteomes" id="UP000499080"/>
    </source>
</evidence>
<dbReference type="Pfam" id="PF00075">
    <property type="entry name" value="RNase_H"/>
    <property type="match status" value="1"/>
</dbReference>
<protein>
    <submittedName>
        <fullName evidence="3">RNA-directed DNA polymerase from mobile element jockey</fullName>
    </submittedName>
</protein>
<dbReference type="GO" id="GO:0003676">
    <property type="term" value="F:nucleic acid binding"/>
    <property type="evidence" value="ECO:0007669"/>
    <property type="project" value="InterPro"/>
</dbReference>
<comment type="caution">
    <text evidence="3">The sequence shown here is derived from an EMBL/GenBank/DDBJ whole genome shotgun (WGS) entry which is preliminary data.</text>
</comment>
<accession>A0A4Y2KKV8</accession>
<proteinExistence type="predicted"/>
<dbReference type="InterPro" id="IPR012337">
    <property type="entry name" value="RNaseH-like_sf"/>
</dbReference>
<dbReference type="PROSITE" id="PS50879">
    <property type="entry name" value="RNASE_H_1"/>
    <property type="match status" value="1"/>
</dbReference>
<dbReference type="EMBL" id="BGPR01004712">
    <property type="protein sequence ID" value="GBN02540.1"/>
    <property type="molecule type" value="Genomic_DNA"/>
</dbReference>
<dbReference type="OrthoDB" id="2804491at2759"/>
<dbReference type="InterPro" id="IPR000477">
    <property type="entry name" value="RT_dom"/>
</dbReference>
<keyword evidence="3" id="KW-0808">Transferase</keyword>
<dbReference type="Gene3D" id="3.60.10.10">
    <property type="entry name" value="Endonuclease/exonuclease/phosphatase"/>
    <property type="match status" value="2"/>
</dbReference>
<sequence>NNINGRASGGVALLVEHDSPCIPLNLNTQLQAVAARIQVQSFLTICNLYLPPNQPIDQTHLNNLISQLPVPFLLLGDFNGHSPLWGSPDSNSRGFQIEQLLTDHNLCLINSGQPTYFHQPTRTFHVIDLAICSPSILPFLDLTIDDNLHNSDHFPVILTDNRSGQYTSYLSQKYVFAAANWVKFSLLANITSDMVENNTIDDAVSLVTKTIIDAANDSIPRSKGKNRKQNKPWWNNECQQAQKRLGKAWGKFRRYPTTVNLIAFKRSRADFRRIERYSKRTSWKSFVSSITSSISSRELWHKVKKAFGTPTSNPISVLCVNGQTISSLKGIANSIASTLANTSNSKNYNREFLNHKMKTEKKKLNFNSRSDYSYNCNFTFQEFQACLSKVHKSSPGPDNISYIMLLHLTTESQTNLLYLFNRIWNEQYFPSSWQEAIIIPIPKPGKDITNPLNYRPIALTSCLCKLLEKMINRRLTHFLETKNLLSPFQSGFRKGRSTLDNILALETDIRLAFLQRKHLVAIYFDIEKAYDRTWRYGILKDLYDSNLRGNLPIFIENFLRLRKFRVRLASEMSDYFIQEEGVPQGSILSVTLFILKINNVLNQLPLSIKGYLYVDDLCIFCTGMNMNCIQRQLQTAINNISQWSDNNGFTISASKTAAVHFCRKQNLHLDPELQLNGVSIPFLKEIRFLGVVFDNKLSFLPHVMQLRKKCEKSLNILKVLSTTAWGADRPSMLRIYKATIPSKLDYGCQIYGSARKSVLQKLDPIHHAALRICSGAFRTSPVQSLYVDCFEPALNYRRQMLSLHYYFRIKSNTYHPFHNFKLRPFLVRLQEARKSFNPVFFSRVHNILTDLNLLYVHVTIQPKRNFPPWKFFETHVLQPFENFNKSNTADIIYQKIFIEHREHYNSFVPIYTDGSKSADQVSFAVVFPNTIFSFRLHPSCSIFTAEITAVLYALEQISKSIQKMFIIYTDSLSVLKSLDSVHDHTHPLVFSVLDILETLASQGFIIYLCWIPSHVGIFGNEQADKAAKSATLSINGAVPVGDLKKHIQLLLYAKWQEQWTVETGNKLHALKPTVQSWPSLKNRKADTILTRLRVGHTRFTHRHLLLGEQAPMCSQCNCTIKQQNRDRASGGVALLAATHIPSMPLTLSTTLQAVAIRIQMQSLVTVCSLYLPPNERVNRTDLNHLISQLPSPFIILGDLNGHSPFWGSTDSNARGLQIEQLLADHHLCLLNSDEKTHFHLPTRTFHSVDLAICSPFLLPFLSLTVDNDLYNSDHFPLIITYNRLSVNDNGPLTDFKKYTKALFYSKWQRQWDTETENKLRAVKPHVQPWPSLMNRKADTLLTRLRVGHTRYTHRHLLFGEQTPMCSQCNSNKLDSRGFSVLLCWVPSHVGIVGNEKGDRAAKLAITSTNATIPLNDFKKTHHNTPSFKMAG</sequence>
<dbReference type="SUPFAM" id="SSF56219">
    <property type="entry name" value="DNase I-like"/>
    <property type="match status" value="2"/>
</dbReference>
<dbReference type="InterPro" id="IPR005135">
    <property type="entry name" value="Endo/exonuclease/phosphatase"/>
</dbReference>
<dbReference type="Proteomes" id="UP000499080">
    <property type="component" value="Unassembled WGS sequence"/>
</dbReference>
<dbReference type="CDD" id="cd09276">
    <property type="entry name" value="Rnase_HI_RT_non_LTR"/>
    <property type="match status" value="1"/>
</dbReference>
<name>A0A4Y2KKV8_ARAVE</name>
<keyword evidence="3" id="KW-0548">Nucleotidyltransferase</keyword>
<evidence type="ECO:0000259" key="2">
    <source>
        <dbReference type="PROSITE" id="PS50879"/>
    </source>
</evidence>
<dbReference type="PANTHER" id="PTHR36688">
    <property type="entry name" value="ENDO/EXONUCLEASE/PHOSPHATASE DOMAIN-CONTAINING PROTEIN"/>
    <property type="match status" value="1"/>
</dbReference>
<feature type="domain" description="RNase H type-1" evidence="2">
    <location>
        <begin position="904"/>
        <end position="1032"/>
    </location>
</feature>